<keyword evidence="9" id="KW-0460">Magnesium</keyword>
<evidence type="ECO:0000313" key="14">
    <source>
        <dbReference type="EMBL" id="MFC4291721.1"/>
    </source>
</evidence>
<comment type="catalytic activity">
    <reaction evidence="12">
        <text>O-phospho-L-serine + H2O = L-serine + phosphate</text>
        <dbReference type="Rhea" id="RHEA:21208"/>
        <dbReference type="ChEBI" id="CHEBI:15377"/>
        <dbReference type="ChEBI" id="CHEBI:33384"/>
        <dbReference type="ChEBI" id="CHEBI:43474"/>
        <dbReference type="ChEBI" id="CHEBI:57524"/>
        <dbReference type="EC" id="3.1.3.3"/>
    </reaction>
</comment>
<comment type="similarity">
    <text evidence="3">Belongs to the HAD-like hydrolase superfamily. SerB family.</text>
</comment>
<keyword evidence="15" id="KW-1185">Reference proteome</keyword>
<evidence type="ECO:0000256" key="5">
    <source>
        <dbReference type="ARBA" id="ARBA00015196"/>
    </source>
</evidence>
<proteinExistence type="inferred from homology"/>
<dbReference type="SFLD" id="SFLDS00003">
    <property type="entry name" value="Haloacid_Dehalogenase"/>
    <property type="match status" value="1"/>
</dbReference>
<dbReference type="NCBIfam" id="TIGR00338">
    <property type="entry name" value="serB"/>
    <property type="match status" value="1"/>
</dbReference>
<evidence type="ECO:0000256" key="1">
    <source>
        <dbReference type="ARBA" id="ARBA00001946"/>
    </source>
</evidence>
<comment type="cofactor">
    <cofactor evidence="1">
        <name>Mg(2+)</name>
        <dbReference type="ChEBI" id="CHEBI:18420"/>
    </cofactor>
</comment>
<accession>A0ABV8RHK0</accession>
<dbReference type="SFLD" id="SFLDF00029">
    <property type="entry name" value="phosphoserine_phosphatase"/>
    <property type="match status" value="1"/>
</dbReference>
<evidence type="ECO:0000256" key="2">
    <source>
        <dbReference type="ARBA" id="ARBA00005135"/>
    </source>
</evidence>
<dbReference type="SFLD" id="SFLDG01137">
    <property type="entry name" value="C1.6.1:_Phosphoserine_Phosphat"/>
    <property type="match status" value="1"/>
</dbReference>
<comment type="caution">
    <text evidence="14">The sequence shown here is derived from an EMBL/GenBank/DDBJ whole genome shotgun (WGS) entry which is preliminary data.</text>
</comment>
<dbReference type="EC" id="3.1.3.3" evidence="4"/>
<dbReference type="NCBIfam" id="TIGR01488">
    <property type="entry name" value="HAD-SF-IB"/>
    <property type="match status" value="1"/>
</dbReference>
<evidence type="ECO:0000256" key="3">
    <source>
        <dbReference type="ARBA" id="ARBA00009184"/>
    </source>
</evidence>
<keyword evidence="7" id="KW-0479">Metal-binding</keyword>
<comment type="pathway">
    <text evidence="2">Amino-acid biosynthesis; L-serine biosynthesis; L-serine from 3-phospho-D-glycerate: step 3/3.</text>
</comment>
<evidence type="ECO:0000256" key="13">
    <source>
        <dbReference type="ARBA" id="ARBA00048523"/>
    </source>
</evidence>
<keyword evidence="6" id="KW-0028">Amino-acid biosynthesis</keyword>
<dbReference type="SUPFAM" id="SSF56784">
    <property type="entry name" value="HAD-like"/>
    <property type="match status" value="1"/>
</dbReference>
<gene>
    <name evidence="14" type="primary">serB</name>
    <name evidence="14" type="ORF">ACFOWX_04745</name>
</gene>
<dbReference type="GO" id="GO:0016787">
    <property type="term" value="F:hydrolase activity"/>
    <property type="evidence" value="ECO:0007669"/>
    <property type="project" value="UniProtKB-KW"/>
</dbReference>
<dbReference type="PANTHER" id="PTHR43344:SF2">
    <property type="entry name" value="PHOSPHOSERINE PHOSPHATASE"/>
    <property type="match status" value="1"/>
</dbReference>
<dbReference type="Pfam" id="PF12710">
    <property type="entry name" value="HAD"/>
    <property type="match status" value="1"/>
</dbReference>
<keyword evidence="10" id="KW-0718">Serine biosynthesis</keyword>
<evidence type="ECO:0000256" key="11">
    <source>
        <dbReference type="ARBA" id="ARBA00031693"/>
    </source>
</evidence>
<dbReference type="InterPro" id="IPR023214">
    <property type="entry name" value="HAD_sf"/>
</dbReference>
<evidence type="ECO:0000256" key="9">
    <source>
        <dbReference type="ARBA" id="ARBA00022842"/>
    </source>
</evidence>
<dbReference type="Proteomes" id="UP001595887">
    <property type="component" value="Unassembled WGS sequence"/>
</dbReference>
<evidence type="ECO:0000256" key="7">
    <source>
        <dbReference type="ARBA" id="ARBA00022723"/>
    </source>
</evidence>
<dbReference type="EMBL" id="JBHSDH010000013">
    <property type="protein sequence ID" value="MFC4291721.1"/>
    <property type="molecule type" value="Genomic_DNA"/>
</dbReference>
<organism evidence="14 15">
    <name type="scientific">Sphingorhabdus arenilitoris</name>
    <dbReference type="NCBI Taxonomy" id="1490041"/>
    <lineage>
        <taxon>Bacteria</taxon>
        <taxon>Pseudomonadati</taxon>
        <taxon>Pseudomonadota</taxon>
        <taxon>Alphaproteobacteria</taxon>
        <taxon>Sphingomonadales</taxon>
        <taxon>Sphingomonadaceae</taxon>
        <taxon>Sphingorhabdus</taxon>
    </lineage>
</organism>
<evidence type="ECO:0000256" key="8">
    <source>
        <dbReference type="ARBA" id="ARBA00022801"/>
    </source>
</evidence>
<reference evidence="15" key="1">
    <citation type="journal article" date="2019" name="Int. J. Syst. Evol. Microbiol.">
        <title>The Global Catalogue of Microorganisms (GCM) 10K type strain sequencing project: providing services to taxonomists for standard genome sequencing and annotation.</title>
        <authorList>
            <consortium name="The Broad Institute Genomics Platform"/>
            <consortium name="The Broad Institute Genome Sequencing Center for Infectious Disease"/>
            <person name="Wu L."/>
            <person name="Ma J."/>
        </authorList>
    </citation>
    <scope>NUCLEOTIDE SEQUENCE [LARGE SCALE GENOMIC DNA]</scope>
    <source>
        <strain evidence="15">CECT 8531</strain>
    </source>
</reference>
<keyword evidence="8 14" id="KW-0378">Hydrolase</keyword>
<dbReference type="PANTHER" id="PTHR43344">
    <property type="entry name" value="PHOSPHOSERINE PHOSPHATASE"/>
    <property type="match status" value="1"/>
</dbReference>
<evidence type="ECO:0000256" key="12">
    <source>
        <dbReference type="ARBA" id="ARBA00048138"/>
    </source>
</evidence>
<evidence type="ECO:0000256" key="4">
    <source>
        <dbReference type="ARBA" id="ARBA00012640"/>
    </source>
</evidence>
<sequence>MPIATLIAADIFDRDMISAAVESLQNAGCDNAQVQWLENGKAADILFTGDILAARNALARFEGSADIIVQSEHNRRKMLLISDMDSTMITVECIDELADYAGIKPQIADITERAMQGELDFAQALTARVALLAGLDEATIGTCLAERVRPMPGAEILVKTMAGWGAHTVLVSGGFTHFARPVAAQIGFAEYEANILAMNDGQLSGRLEGEIVDAAAKRALLNKRAADRSIAGELILSVGDGANDIPMLQAAIEGGGVGASYHAKPKAEAAANFAVRHNDLTALLYAQGIKKADWWQGA</sequence>
<dbReference type="SFLD" id="SFLDG01136">
    <property type="entry name" value="C1.6:_Phosphoserine_Phosphatas"/>
    <property type="match status" value="1"/>
</dbReference>
<comment type="catalytic activity">
    <reaction evidence="13">
        <text>O-phospho-D-serine + H2O = D-serine + phosphate</text>
        <dbReference type="Rhea" id="RHEA:24873"/>
        <dbReference type="ChEBI" id="CHEBI:15377"/>
        <dbReference type="ChEBI" id="CHEBI:35247"/>
        <dbReference type="ChEBI" id="CHEBI:43474"/>
        <dbReference type="ChEBI" id="CHEBI:58680"/>
        <dbReference type="EC" id="3.1.3.3"/>
    </reaction>
</comment>
<evidence type="ECO:0000256" key="10">
    <source>
        <dbReference type="ARBA" id="ARBA00023299"/>
    </source>
</evidence>
<dbReference type="InterPro" id="IPR004469">
    <property type="entry name" value="PSP"/>
</dbReference>
<name>A0ABV8RHK0_9SPHN</name>
<dbReference type="InterPro" id="IPR050582">
    <property type="entry name" value="HAD-like_SerB"/>
</dbReference>
<dbReference type="Gene3D" id="3.40.50.1000">
    <property type="entry name" value="HAD superfamily/HAD-like"/>
    <property type="match status" value="1"/>
</dbReference>
<dbReference type="RefSeq" id="WP_381421825.1">
    <property type="nucleotide sequence ID" value="NZ_JBHSDH010000013.1"/>
</dbReference>
<evidence type="ECO:0000256" key="6">
    <source>
        <dbReference type="ARBA" id="ARBA00022605"/>
    </source>
</evidence>
<evidence type="ECO:0000313" key="15">
    <source>
        <dbReference type="Proteomes" id="UP001595887"/>
    </source>
</evidence>
<dbReference type="InterPro" id="IPR036412">
    <property type="entry name" value="HAD-like_sf"/>
</dbReference>
<protein>
    <recommendedName>
        <fullName evidence="5">Phosphoserine phosphatase</fullName>
        <ecNumber evidence="4">3.1.3.3</ecNumber>
    </recommendedName>
    <alternativeName>
        <fullName evidence="11">O-phosphoserine phosphohydrolase</fullName>
    </alternativeName>
</protein>